<sequence length="248" mass="26255">MGGAAMALEIQALSKSFARKNGSAREVFRDFSLTLGEGKVTALLGPSGGGKSTLLRLIAGLEQPTAGALSAPARRIGMAFQEPRLLPWRSVADNLRLAAPGLSEAALQAALAAFELDGRGADYPGQLSLGLARRVALARAFAVEPDLLLLDEPFASLDLGLHRRLRALLAQRIAARAMTVVIATHDLDDALLLADEVIFLGGVPAQVEQRLQLDMPRENRDENLTKLRTLAPFYPSSPSKGDANSGAA</sequence>
<keyword evidence="2" id="KW-0813">Transport</keyword>
<dbReference type="AlphaFoldDB" id="A0A212QKI2"/>
<proteinExistence type="inferred from homology"/>
<evidence type="ECO:0000256" key="2">
    <source>
        <dbReference type="ARBA" id="ARBA00022448"/>
    </source>
</evidence>
<dbReference type="InterPro" id="IPR003439">
    <property type="entry name" value="ABC_transporter-like_ATP-bd"/>
</dbReference>
<name>A0A212QKI2_RHOAC</name>
<evidence type="ECO:0000313" key="6">
    <source>
        <dbReference type="EMBL" id="SNB59900.1"/>
    </source>
</evidence>
<dbReference type="EMBL" id="FYDG01000001">
    <property type="protein sequence ID" value="SNB59900.1"/>
    <property type="molecule type" value="Genomic_DNA"/>
</dbReference>
<dbReference type="GO" id="GO:0016887">
    <property type="term" value="F:ATP hydrolysis activity"/>
    <property type="evidence" value="ECO:0007669"/>
    <property type="project" value="InterPro"/>
</dbReference>
<dbReference type="PANTHER" id="PTHR42788">
    <property type="entry name" value="TAURINE IMPORT ATP-BINDING PROTEIN-RELATED"/>
    <property type="match status" value="1"/>
</dbReference>
<evidence type="ECO:0000313" key="7">
    <source>
        <dbReference type="Proteomes" id="UP000198418"/>
    </source>
</evidence>
<accession>A0A212QKI2</accession>
<dbReference type="Proteomes" id="UP000198418">
    <property type="component" value="Unassembled WGS sequence"/>
</dbReference>
<keyword evidence="4 6" id="KW-0067">ATP-binding</keyword>
<dbReference type="GO" id="GO:0005524">
    <property type="term" value="F:ATP binding"/>
    <property type="evidence" value="ECO:0007669"/>
    <property type="project" value="UniProtKB-KW"/>
</dbReference>
<dbReference type="SMART" id="SM00382">
    <property type="entry name" value="AAA"/>
    <property type="match status" value="1"/>
</dbReference>
<keyword evidence="3" id="KW-0547">Nucleotide-binding</keyword>
<evidence type="ECO:0000256" key="1">
    <source>
        <dbReference type="ARBA" id="ARBA00005417"/>
    </source>
</evidence>
<organism evidence="6 7">
    <name type="scientific">Rhodoblastus acidophilus</name>
    <name type="common">Rhodopseudomonas acidophila</name>
    <dbReference type="NCBI Taxonomy" id="1074"/>
    <lineage>
        <taxon>Bacteria</taxon>
        <taxon>Pseudomonadati</taxon>
        <taxon>Pseudomonadota</taxon>
        <taxon>Alphaproteobacteria</taxon>
        <taxon>Hyphomicrobiales</taxon>
        <taxon>Rhodoblastaceae</taxon>
        <taxon>Rhodoblastus</taxon>
    </lineage>
</organism>
<dbReference type="Gene3D" id="3.40.50.300">
    <property type="entry name" value="P-loop containing nucleotide triphosphate hydrolases"/>
    <property type="match status" value="1"/>
</dbReference>
<evidence type="ECO:0000256" key="3">
    <source>
        <dbReference type="ARBA" id="ARBA00022741"/>
    </source>
</evidence>
<dbReference type="SUPFAM" id="SSF52540">
    <property type="entry name" value="P-loop containing nucleoside triphosphate hydrolases"/>
    <property type="match status" value="1"/>
</dbReference>
<protein>
    <submittedName>
        <fullName evidence="6">NitT/TauT family transport system ATP-binding protein</fullName>
    </submittedName>
</protein>
<evidence type="ECO:0000256" key="4">
    <source>
        <dbReference type="ARBA" id="ARBA00022840"/>
    </source>
</evidence>
<reference evidence="7" key="1">
    <citation type="submission" date="2017-06" db="EMBL/GenBank/DDBJ databases">
        <authorList>
            <person name="Varghese N."/>
            <person name="Submissions S."/>
        </authorList>
    </citation>
    <scope>NUCLEOTIDE SEQUENCE [LARGE SCALE GENOMIC DNA]</scope>
    <source>
        <strain evidence="7">DSM 137</strain>
    </source>
</reference>
<dbReference type="InterPro" id="IPR050166">
    <property type="entry name" value="ABC_transporter_ATP-bind"/>
</dbReference>
<feature type="domain" description="ABC transporter" evidence="5">
    <location>
        <begin position="8"/>
        <end position="227"/>
    </location>
</feature>
<dbReference type="Pfam" id="PF00005">
    <property type="entry name" value="ABC_tran"/>
    <property type="match status" value="1"/>
</dbReference>
<keyword evidence="7" id="KW-1185">Reference proteome</keyword>
<comment type="similarity">
    <text evidence="1">Belongs to the ABC transporter superfamily.</text>
</comment>
<dbReference type="PROSITE" id="PS50893">
    <property type="entry name" value="ABC_TRANSPORTER_2"/>
    <property type="match status" value="1"/>
</dbReference>
<dbReference type="InterPro" id="IPR027417">
    <property type="entry name" value="P-loop_NTPase"/>
</dbReference>
<gene>
    <name evidence="6" type="ORF">SAMN06265338_101696</name>
</gene>
<evidence type="ECO:0000259" key="5">
    <source>
        <dbReference type="PROSITE" id="PS50893"/>
    </source>
</evidence>
<dbReference type="InterPro" id="IPR003593">
    <property type="entry name" value="AAA+_ATPase"/>
</dbReference>
<dbReference type="PANTHER" id="PTHR42788:SF19">
    <property type="entry name" value="ALIPHATIC SULFONATES IMPORT ATP-BINDING PROTEIN SSUB 2"/>
    <property type="match status" value="1"/>
</dbReference>